<feature type="domain" description="Hcy-binding" evidence="6">
    <location>
        <begin position="17"/>
        <end position="337"/>
    </location>
</feature>
<dbReference type="Pfam" id="PF02574">
    <property type="entry name" value="S-methyl_trans"/>
    <property type="match status" value="1"/>
</dbReference>
<name>A0A2P6NYW5_9EUKA</name>
<dbReference type="GO" id="GO:0008270">
    <property type="term" value="F:zinc ion binding"/>
    <property type="evidence" value="ECO:0007669"/>
    <property type="project" value="InterPro"/>
</dbReference>
<dbReference type="GO" id="GO:0032259">
    <property type="term" value="P:methylation"/>
    <property type="evidence" value="ECO:0007669"/>
    <property type="project" value="UniProtKB-KW"/>
</dbReference>
<comment type="caution">
    <text evidence="7">The sequence shown here is derived from an EMBL/GenBank/DDBJ whole genome shotgun (WGS) entry which is preliminary data.</text>
</comment>
<keyword evidence="4 5" id="KW-0862">Zinc</keyword>
<evidence type="ECO:0000313" key="7">
    <source>
        <dbReference type="EMBL" id="PRP89153.1"/>
    </source>
</evidence>
<dbReference type="GO" id="GO:0008898">
    <property type="term" value="F:S-adenosylmethionine-homocysteine S-methyltransferase activity"/>
    <property type="evidence" value="ECO:0007669"/>
    <property type="project" value="TreeGrafter"/>
</dbReference>
<protein>
    <submittedName>
        <fullName evidence="7">Homocysteine S-methyltransferase</fullName>
    </submittedName>
</protein>
<dbReference type="SUPFAM" id="SSF82282">
    <property type="entry name" value="Homocysteine S-methyltransferase"/>
    <property type="match status" value="1"/>
</dbReference>
<dbReference type="EMBL" id="MDYQ01000005">
    <property type="protein sequence ID" value="PRP89153.1"/>
    <property type="molecule type" value="Genomic_DNA"/>
</dbReference>
<reference evidence="7 8" key="1">
    <citation type="journal article" date="2018" name="Genome Biol. Evol.">
        <title>Multiple Roots of Fruiting Body Formation in Amoebozoa.</title>
        <authorList>
            <person name="Hillmann F."/>
            <person name="Forbes G."/>
            <person name="Novohradska S."/>
            <person name="Ferling I."/>
            <person name="Riege K."/>
            <person name="Groth M."/>
            <person name="Westermann M."/>
            <person name="Marz M."/>
            <person name="Spaller T."/>
            <person name="Winckler T."/>
            <person name="Schaap P."/>
            <person name="Glockner G."/>
        </authorList>
    </citation>
    <scope>NUCLEOTIDE SEQUENCE [LARGE SCALE GENOMIC DNA]</scope>
    <source>
        <strain evidence="7 8">Jena</strain>
    </source>
</reference>
<accession>A0A2P6NYW5</accession>
<evidence type="ECO:0000256" key="1">
    <source>
        <dbReference type="ARBA" id="ARBA00022603"/>
    </source>
</evidence>
<proteinExistence type="predicted"/>
<dbReference type="STRING" id="1890364.A0A2P6NYW5"/>
<keyword evidence="8" id="KW-1185">Reference proteome</keyword>
<evidence type="ECO:0000256" key="2">
    <source>
        <dbReference type="ARBA" id="ARBA00022679"/>
    </source>
</evidence>
<keyword evidence="3 5" id="KW-0479">Metal-binding</keyword>
<dbReference type="InterPro" id="IPR036589">
    <property type="entry name" value="HCY_dom_sf"/>
</dbReference>
<dbReference type="GO" id="GO:0009086">
    <property type="term" value="P:methionine biosynthetic process"/>
    <property type="evidence" value="ECO:0007669"/>
    <property type="project" value="InterPro"/>
</dbReference>
<dbReference type="InterPro" id="IPR051486">
    <property type="entry name" value="Hcy_S-methyltransferase"/>
</dbReference>
<dbReference type="NCBIfam" id="NF007020">
    <property type="entry name" value="PRK09485.1"/>
    <property type="match status" value="1"/>
</dbReference>
<organism evidence="7 8">
    <name type="scientific">Planoprotostelium fungivorum</name>
    <dbReference type="NCBI Taxonomy" id="1890364"/>
    <lineage>
        <taxon>Eukaryota</taxon>
        <taxon>Amoebozoa</taxon>
        <taxon>Evosea</taxon>
        <taxon>Variosea</taxon>
        <taxon>Cavosteliida</taxon>
        <taxon>Cavosteliaceae</taxon>
        <taxon>Planoprotostelium</taxon>
    </lineage>
</organism>
<dbReference type="Gene3D" id="3.20.20.330">
    <property type="entry name" value="Homocysteine-binding-like domain"/>
    <property type="match status" value="1"/>
</dbReference>
<dbReference type="PANTHER" id="PTHR46015">
    <property type="entry name" value="ZGC:172121"/>
    <property type="match status" value="1"/>
</dbReference>
<feature type="binding site" evidence="5">
    <location>
        <position position="244"/>
    </location>
    <ligand>
        <name>Zn(2+)</name>
        <dbReference type="ChEBI" id="CHEBI:29105"/>
    </ligand>
</feature>
<dbReference type="PROSITE" id="PS50970">
    <property type="entry name" value="HCY"/>
    <property type="match status" value="1"/>
</dbReference>
<dbReference type="OrthoDB" id="261426at2759"/>
<dbReference type="InterPro" id="IPR003726">
    <property type="entry name" value="HCY_dom"/>
</dbReference>
<gene>
    <name evidence="7" type="ORF">PROFUN_01873</name>
</gene>
<evidence type="ECO:0000256" key="4">
    <source>
        <dbReference type="ARBA" id="ARBA00022833"/>
    </source>
</evidence>
<feature type="binding site" evidence="5">
    <location>
        <position position="323"/>
    </location>
    <ligand>
        <name>Zn(2+)</name>
        <dbReference type="ChEBI" id="CHEBI:29105"/>
    </ligand>
</feature>
<sequence>MSGNRIERSVSEQFHVEELLDSLKRGRLLLSDGGLATELEAQGEDLTQGKLWSARLLLDKPEAIARVHHEYLMSGCDIITTSSYQATIDGFTETGLSATQSASLLRKSIDIARDARTAFIGSYHPCASITPVIAASIGCYGASLADGSEFRGDYKLNGDQLKDFHRKQLKVLSECNPDLIAFETVPCSIEAIAIAELLRDEFPHLKAWISFSCNQKGINNGDDFAHAVESLQGYEQIIAIGINCTSPEYVTDLLKSCHARIKPFIVYPNKGEKWNEGENRTDKASQRLCAVERKWEGNGRERQLCEYIEEWKCHGAQIFGGCCRTRPQDMSLMRKRLDQY</sequence>
<dbReference type="AlphaFoldDB" id="A0A2P6NYW5"/>
<evidence type="ECO:0000259" key="6">
    <source>
        <dbReference type="PROSITE" id="PS50970"/>
    </source>
</evidence>
<evidence type="ECO:0000256" key="5">
    <source>
        <dbReference type="PROSITE-ProRule" id="PRU00333"/>
    </source>
</evidence>
<dbReference type="InParanoid" id="A0A2P6NYW5"/>
<keyword evidence="1 5" id="KW-0489">Methyltransferase</keyword>
<dbReference type="GO" id="GO:0033528">
    <property type="term" value="P:S-methylmethionine cycle"/>
    <property type="evidence" value="ECO:0007669"/>
    <property type="project" value="TreeGrafter"/>
</dbReference>
<comment type="cofactor">
    <cofactor evidence="5">
        <name>Zn(2+)</name>
        <dbReference type="ChEBI" id="CHEBI:29105"/>
    </cofactor>
</comment>
<dbReference type="FunFam" id="3.20.20.330:FF:000002">
    <property type="entry name" value="Homocysteine S-methyltransferase"/>
    <property type="match status" value="1"/>
</dbReference>
<feature type="binding site" evidence="5">
    <location>
        <position position="322"/>
    </location>
    <ligand>
        <name>Zn(2+)</name>
        <dbReference type="ChEBI" id="CHEBI:29105"/>
    </ligand>
</feature>
<dbReference type="Proteomes" id="UP000241769">
    <property type="component" value="Unassembled WGS sequence"/>
</dbReference>
<evidence type="ECO:0000313" key="8">
    <source>
        <dbReference type="Proteomes" id="UP000241769"/>
    </source>
</evidence>
<evidence type="ECO:0000256" key="3">
    <source>
        <dbReference type="ARBA" id="ARBA00022723"/>
    </source>
</evidence>
<dbReference type="PANTHER" id="PTHR46015:SF1">
    <property type="entry name" value="HOMOCYSTEINE S-METHYLTRANSFERASE-LIKE ISOFORM 1"/>
    <property type="match status" value="1"/>
</dbReference>
<keyword evidence="2 5" id="KW-0808">Transferase</keyword>